<reference evidence="2" key="1">
    <citation type="submission" date="2021-01" db="EMBL/GenBank/DDBJ databases">
        <title>Whole genome shotgun sequence of Sphaerisporangium rufum NBRC 109079.</title>
        <authorList>
            <person name="Komaki H."/>
            <person name="Tamura T."/>
        </authorList>
    </citation>
    <scope>NUCLEOTIDE SEQUENCE</scope>
    <source>
        <strain evidence="2">NBRC 109079</strain>
    </source>
</reference>
<evidence type="ECO:0000313" key="3">
    <source>
        <dbReference type="Proteomes" id="UP000655287"/>
    </source>
</evidence>
<dbReference type="Proteomes" id="UP000655287">
    <property type="component" value="Unassembled WGS sequence"/>
</dbReference>
<dbReference type="InterPro" id="IPR043917">
    <property type="entry name" value="DUF5753"/>
</dbReference>
<dbReference type="AlphaFoldDB" id="A0A919R4N2"/>
<sequence length="306" mass="34494">MQYPNRNTLKVPFYAKTVTKIATKEAISVHSPALKRRQLSAALRQLREERGMTSTEAAKSLEWPASKITRIERNEWKLPNVHDIRLLLDLYAVTQQSRREALLTLARESRQRGWWADYKDVFRSNLPAFEAGASLIRTYESLLIPGLLQVAGYTAAVFRGGQVIAPSTVERHVEARRTRQKILDRKEPPSLVALIDEAALLKNIGGRAVMREQIQHLITMAARPNITIQVIPNSIGAHSALTSPPFLILNFPGDPSLIYMATATETHWLERPEECHKYGLIFTHVSTLALSPEETTRHMAALIAHE</sequence>
<gene>
    <name evidence="2" type="ORF">Sru01_45960</name>
</gene>
<dbReference type="InterPro" id="IPR001387">
    <property type="entry name" value="Cro/C1-type_HTH"/>
</dbReference>
<dbReference type="EMBL" id="BOOU01000059">
    <property type="protein sequence ID" value="GII79614.1"/>
    <property type="molecule type" value="Genomic_DNA"/>
</dbReference>
<organism evidence="2 3">
    <name type="scientific">Sphaerisporangium rufum</name>
    <dbReference type="NCBI Taxonomy" id="1381558"/>
    <lineage>
        <taxon>Bacteria</taxon>
        <taxon>Bacillati</taxon>
        <taxon>Actinomycetota</taxon>
        <taxon>Actinomycetes</taxon>
        <taxon>Streptosporangiales</taxon>
        <taxon>Streptosporangiaceae</taxon>
        <taxon>Sphaerisporangium</taxon>
    </lineage>
</organism>
<protein>
    <submittedName>
        <fullName evidence="2">Transcriptional regulator</fullName>
    </submittedName>
</protein>
<feature type="domain" description="HTH cro/C1-type" evidence="1">
    <location>
        <begin position="43"/>
        <end position="98"/>
    </location>
</feature>
<dbReference type="Pfam" id="PF13560">
    <property type="entry name" value="HTH_31"/>
    <property type="match status" value="1"/>
</dbReference>
<proteinExistence type="predicted"/>
<dbReference type="Gene3D" id="1.10.260.40">
    <property type="entry name" value="lambda repressor-like DNA-binding domains"/>
    <property type="match status" value="1"/>
</dbReference>
<comment type="caution">
    <text evidence="2">The sequence shown here is derived from an EMBL/GenBank/DDBJ whole genome shotgun (WGS) entry which is preliminary data.</text>
</comment>
<dbReference type="GO" id="GO:0003677">
    <property type="term" value="F:DNA binding"/>
    <property type="evidence" value="ECO:0007669"/>
    <property type="project" value="InterPro"/>
</dbReference>
<keyword evidence="3" id="KW-1185">Reference proteome</keyword>
<dbReference type="SUPFAM" id="SSF47413">
    <property type="entry name" value="lambda repressor-like DNA-binding domains"/>
    <property type="match status" value="1"/>
</dbReference>
<dbReference type="InterPro" id="IPR010982">
    <property type="entry name" value="Lambda_DNA-bd_dom_sf"/>
</dbReference>
<accession>A0A919R4N2</accession>
<dbReference type="PROSITE" id="PS50943">
    <property type="entry name" value="HTH_CROC1"/>
    <property type="match status" value="1"/>
</dbReference>
<dbReference type="Pfam" id="PF19054">
    <property type="entry name" value="DUF5753"/>
    <property type="match status" value="1"/>
</dbReference>
<dbReference type="SMART" id="SM00530">
    <property type="entry name" value="HTH_XRE"/>
    <property type="match status" value="1"/>
</dbReference>
<dbReference type="CDD" id="cd00093">
    <property type="entry name" value="HTH_XRE"/>
    <property type="match status" value="1"/>
</dbReference>
<name>A0A919R4N2_9ACTN</name>
<evidence type="ECO:0000259" key="1">
    <source>
        <dbReference type="PROSITE" id="PS50943"/>
    </source>
</evidence>
<evidence type="ECO:0000313" key="2">
    <source>
        <dbReference type="EMBL" id="GII79614.1"/>
    </source>
</evidence>